<dbReference type="RefSeq" id="WP_371839624.1">
    <property type="nucleotide sequence ID" value="NZ_JBGMEK010000031.1"/>
</dbReference>
<reference evidence="1 2" key="1">
    <citation type="submission" date="2024-08" db="EMBL/GenBank/DDBJ databases">
        <authorList>
            <person name="Ishaq N."/>
        </authorList>
    </citation>
    <scope>NUCLEOTIDE SEQUENCE [LARGE SCALE GENOMIC DNA]</scope>
    <source>
        <strain evidence="1 2">DSM 18651</strain>
    </source>
</reference>
<sequence length="143" mass="16633">MTKHVTVELLLLLGGQAFAFSEKELQHYVCHEHLKLPESAIEVRLGDGTRADCLGDEYVVEVEFASKWKDSIGHVMHYSNQTQKKPLVYLLLTSPKDMRYYHQMQETLAAQELKYPIRVLPGSFYETDEATQKKIQKYVEEHF</sequence>
<comment type="caution">
    <text evidence="1">The sequence shown here is derived from an EMBL/GenBank/DDBJ whole genome shotgun (WGS) entry which is preliminary data.</text>
</comment>
<protein>
    <submittedName>
        <fullName evidence="1">Uncharacterized protein</fullName>
    </submittedName>
</protein>
<organism evidence="1 2">
    <name type="scientific">Microbulbifer epialgicus</name>
    <dbReference type="NCBI Taxonomy" id="393907"/>
    <lineage>
        <taxon>Bacteria</taxon>
        <taxon>Pseudomonadati</taxon>
        <taxon>Pseudomonadota</taxon>
        <taxon>Gammaproteobacteria</taxon>
        <taxon>Cellvibrionales</taxon>
        <taxon>Microbulbiferaceae</taxon>
        <taxon>Microbulbifer</taxon>
    </lineage>
</organism>
<evidence type="ECO:0000313" key="2">
    <source>
        <dbReference type="Proteomes" id="UP001569428"/>
    </source>
</evidence>
<dbReference type="Proteomes" id="UP001569428">
    <property type="component" value="Unassembled WGS sequence"/>
</dbReference>
<evidence type="ECO:0000313" key="1">
    <source>
        <dbReference type="EMBL" id="MFA0812012.1"/>
    </source>
</evidence>
<dbReference type="EMBL" id="JBGMEK010000031">
    <property type="protein sequence ID" value="MFA0812012.1"/>
    <property type="molecule type" value="Genomic_DNA"/>
</dbReference>
<keyword evidence="2" id="KW-1185">Reference proteome</keyword>
<proteinExistence type="predicted"/>
<name>A0ABV4P1Y3_9GAMM</name>
<gene>
    <name evidence="1" type="ORF">ACCI49_13910</name>
</gene>
<accession>A0ABV4P1Y3</accession>